<gene>
    <name evidence="1" type="ORF">O0Q50_08045</name>
</gene>
<protein>
    <recommendedName>
        <fullName evidence="3">Knr4/Smi1-like domain-containing protein</fullName>
    </recommendedName>
</protein>
<organism evidence="1 2">
    <name type="scientific">Priestia aryabhattai</name>
    <name type="common">Bacillus aryabhattai</name>
    <dbReference type="NCBI Taxonomy" id="412384"/>
    <lineage>
        <taxon>Bacteria</taxon>
        <taxon>Bacillati</taxon>
        <taxon>Bacillota</taxon>
        <taxon>Bacilli</taxon>
        <taxon>Bacillales</taxon>
        <taxon>Bacillaceae</taxon>
        <taxon>Priestia</taxon>
    </lineage>
</organism>
<dbReference type="EMBL" id="JAPTGD010000001">
    <property type="protein sequence ID" value="MDU9691114.1"/>
    <property type="molecule type" value="Genomic_DNA"/>
</dbReference>
<evidence type="ECO:0000313" key="2">
    <source>
        <dbReference type="Proteomes" id="UP001269400"/>
    </source>
</evidence>
<evidence type="ECO:0008006" key="3">
    <source>
        <dbReference type="Google" id="ProtNLM"/>
    </source>
</evidence>
<dbReference type="AlphaFoldDB" id="A0AAX6N6L0"/>
<reference evidence="1" key="2">
    <citation type="submission" date="2022-12" db="EMBL/GenBank/DDBJ databases">
        <authorList>
            <person name="Dechsakulwatana C."/>
            <person name="Rungsihiranrut A."/>
            <person name="Muangchinda C."/>
            <person name="Ningthoujam R."/>
            <person name="Klankeo P."/>
            <person name="Pinyakong O."/>
        </authorList>
    </citation>
    <scope>NUCLEOTIDE SEQUENCE</scope>
    <source>
        <strain evidence="1">TL01-2</strain>
    </source>
</reference>
<dbReference type="Proteomes" id="UP001269400">
    <property type="component" value="Unassembled WGS sequence"/>
</dbReference>
<sequence length="101" mass="11899">MGCGFLQGSDYNINRIMGLSSIRDARLKVNDFEFYPDIELYEDLEEDKLLFFEANESALLLIEISEEPHNPIYYDDIKIADSLEEFLKKMVEDDRYYIDLA</sequence>
<comment type="caution">
    <text evidence="1">The sequence shown here is derived from an EMBL/GenBank/DDBJ whole genome shotgun (WGS) entry which is preliminary data.</text>
</comment>
<name>A0AAX6N6L0_PRIAR</name>
<dbReference type="InterPro" id="IPR037883">
    <property type="entry name" value="Knr4/Smi1-like_sf"/>
</dbReference>
<proteinExistence type="predicted"/>
<reference evidence="1" key="1">
    <citation type="journal article" date="2022" name="J Environ Chem Eng">
        <title>Biodegradation of petroleum oil using a constructed nonpathogenic and heavy metal-tolerant bacterial consortium isolated from marine sponges.</title>
        <authorList>
            <person name="Dechsakulwatana C."/>
            <person name="Rungsihiranrut A."/>
            <person name="Muangchinda C."/>
            <person name="Ningthoujam R."/>
            <person name="Klankeo P."/>
            <person name="Pinyakong O."/>
        </authorList>
    </citation>
    <scope>NUCLEOTIDE SEQUENCE</scope>
    <source>
        <strain evidence="1">TL01-2</strain>
    </source>
</reference>
<evidence type="ECO:0000313" key="1">
    <source>
        <dbReference type="EMBL" id="MDU9691114.1"/>
    </source>
</evidence>
<dbReference type="SUPFAM" id="SSF160631">
    <property type="entry name" value="SMI1/KNR4-like"/>
    <property type="match status" value="1"/>
</dbReference>
<accession>A0AAX6N6L0</accession>